<dbReference type="NCBIfam" id="NF006825">
    <property type="entry name" value="PRK09347.1-2"/>
    <property type="match status" value="1"/>
</dbReference>
<evidence type="ECO:0000313" key="11">
    <source>
        <dbReference type="Proteomes" id="UP001156708"/>
    </source>
</evidence>
<evidence type="ECO:0000256" key="6">
    <source>
        <dbReference type="ARBA" id="ARBA00022801"/>
    </source>
</evidence>
<dbReference type="PANTHER" id="PTHR11109">
    <property type="entry name" value="GTP CYCLOHYDROLASE I"/>
    <property type="match status" value="1"/>
</dbReference>
<dbReference type="FunFam" id="3.30.1130.10:FF:000001">
    <property type="entry name" value="GTP cyclohydrolase 1"/>
    <property type="match status" value="1"/>
</dbReference>
<keyword evidence="6 8" id="KW-0378">Hydrolase</keyword>
<dbReference type="EMBL" id="BSNZ01000003">
    <property type="protein sequence ID" value="GLQ83347.1"/>
    <property type="molecule type" value="Genomic_DNA"/>
</dbReference>
<evidence type="ECO:0000313" key="10">
    <source>
        <dbReference type="EMBL" id="GLQ83347.1"/>
    </source>
</evidence>
<proteinExistence type="inferred from homology"/>
<comment type="catalytic activity">
    <reaction evidence="1 8">
        <text>GTP + H2O = 7,8-dihydroneopterin 3'-triphosphate + formate + H(+)</text>
        <dbReference type="Rhea" id="RHEA:17473"/>
        <dbReference type="ChEBI" id="CHEBI:15377"/>
        <dbReference type="ChEBI" id="CHEBI:15378"/>
        <dbReference type="ChEBI" id="CHEBI:15740"/>
        <dbReference type="ChEBI" id="CHEBI:37565"/>
        <dbReference type="ChEBI" id="CHEBI:58462"/>
        <dbReference type="EC" id="3.5.4.16"/>
    </reaction>
</comment>
<dbReference type="InterPro" id="IPR001474">
    <property type="entry name" value="GTP_CycHdrlase_I"/>
</dbReference>
<evidence type="ECO:0000256" key="4">
    <source>
        <dbReference type="ARBA" id="ARBA00011857"/>
    </source>
</evidence>
<gene>
    <name evidence="10" type="primary">folE_1</name>
    <name evidence="8" type="synonym">folE</name>
    <name evidence="10" type="ORF">GCM10007872_02550</name>
</gene>
<dbReference type="Gene3D" id="3.30.1130.10">
    <property type="match status" value="1"/>
</dbReference>
<feature type="binding site" evidence="8">
    <location>
        <position position="114"/>
    </location>
    <ligand>
        <name>Zn(2+)</name>
        <dbReference type="ChEBI" id="CHEBI:29105"/>
    </ligand>
</feature>
<accession>A0AA37W8N3</accession>
<keyword evidence="8" id="KW-0547">Nucleotide-binding</keyword>
<evidence type="ECO:0000256" key="8">
    <source>
        <dbReference type="HAMAP-Rule" id="MF_00223"/>
    </source>
</evidence>
<organism evidence="10 11">
    <name type="scientific">Gluconobacter sphaericus NBRC 12467</name>
    <dbReference type="NCBI Taxonomy" id="1307951"/>
    <lineage>
        <taxon>Bacteria</taxon>
        <taxon>Pseudomonadati</taxon>
        <taxon>Pseudomonadota</taxon>
        <taxon>Alphaproteobacteria</taxon>
        <taxon>Acetobacterales</taxon>
        <taxon>Acetobacteraceae</taxon>
        <taxon>Gluconobacter</taxon>
    </lineage>
</organism>
<dbReference type="GO" id="GO:0003934">
    <property type="term" value="F:GTP cyclohydrolase I activity"/>
    <property type="evidence" value="ECO:0007669"/>
    <property type="project" value="UniProtKB-UniRule"/>
</dbReference>
<dbReference type="SUPFAM" id="SSF55620">
    <property type="entry name" value="Tetrahydrobiopterin biosynthesis enzymes-like"/>
    <property type="match status" value="1"/>
</dbReference>
<dbReference type="InterPro" id="IPR043134">
    <property type="entry name" value="GTP-CH-I_N"/>
</dbReference>
<evidence type="ECO:0000256" key="3">
    <source>
        <dbReference type="ARBA" id="ARBA00008085"/>
    </source>
</evidence>
<dbReference type="InterPro" id="IPR043133">
    <property type="entry name" value="GTP-CH-I_C/QueF"/>
</dbReference>
<feature type="domain" description="GTP cyclohydrolase I" evidence="9">
    <location>
        <begin position="45"/>
        <end position="222"/>
    </location>
</feature>
<comment type="similarity">
    <text evidence="3 8">Belongs to the GTP cyclohydrolase I family.</text>
</comment>
<keyword evidence="11" id="KW-1185">Reference proteome</keyword>
<dbReference type="AlphaFoldDB" id="A0AA37W8N3"/>
<evidence type="ECO:0000256" key="7">
    <source>
        <dbReference type="ARBA" id="ARBA00023134"/>
    </source>
</evidence>
<evidence type="ECO:0000256" key="1">
    <source>
        <dbReference type="ARBA" id="ARBA00001052"/>
    </source>
</evidence>
<dbReference type="GO" id="GO:0005737">
    <property type="term" value="C:cytoplasm"/>
    <property type="evidence" value="ECO:0007669"/>
    <property type="project" value="TreeGrafter"/>
</dbReference>
<dbReference type="RefSeq" id="WP_141349444.1">
    <property type="nucleotide sequence ID" value="NZ_BARA01000024.1"/>
</dbReference>
<protein>
    <recommendedName>
        <fullName evidence="8">GTP cyclohydrolase 1</fullName>
        <ecNumber evidence="8">3.5.4.16</ecNumber>
    </recommendedName>
    <alternativeName>
        <fullName evidence="8">GTP cyclohydrolase I</fullName>
        <shortName evidence="8">GTP-CH-I</shortName>
    </alternativeName>
</protein>
<keyword evidence="8" id="KW-0479">Metal-binding</keyword>
<dbReference type="InterPro" id="IPR018234">
    <property type="entry name" value="GTP_CycHdrlase_I_CS"/>
</dbReference>
<dbReference type="HAMAP" id="MF_00223">
    <property type="entry name" value="FolE"/>
    <property type="match status" value="1"/>
</dbReference>
<dbReference type="PANTHER" id="PTHR11109:SF7">
    <property type="entry name" value="GTP CYCLOHYDROLASE 1"/>
    <property type="match status" value="1"/>
</dbReference>
<dbReference type="Pfam" id="PF01227">
    <property type="entry name" value="GTP_cyclohydroI"/>
    <property type="match status" value="1"/>
</dbReference>
<feature type="binding site" evidence="8">
    <location>
        <position position="117"/>
    </location>
    <ligand>
        <name>Zn(2+)</name>
        <dbReference type="ChEBI" id="CHEBI:29105"/>
    </ligand>
</feature>
<feature type="binding site" evidence="8">
    <location>
        <position position="186"/>
    </location>
    <ligand>
        <name>Zn(2+)</name>
        <dbReference type="ChEBI" id="CHEBI:29105"/>
    </ligand>
</feature>
<dbReference type="GO" id="GO:0005525">
    <property type="term" value="F:GTP binding"/>
    <property type="evidence" value="ECO:0007669"/>
    <property type="project" value="UniProtKB-KW"/>
</dbReference>
<reference evidence="11" key="1">
    <citation type="journal article" date="2019" name="Int. J. Syst. Evol. Microbiol.">
        <title>The Global Catalogue of Microorganisms (GCM) 10K type strain sequencing project: providing services to taxonomists for standard genome sequencing and annotation.</title>
        <authorList>
            <consortium name="The Broad Institute Genomics Platform"/>
            <consortium name="The Broad Institute Genome Sequencing Center for Infectious Disease"/>
            <person name="Wu L."/>
            <person name="Ma J."/>
        </authorList>
    </citation>
    <scope>NUCLEOTIDE SEQUENCE [LARGE SCALE GENOMIC DNA]</scope>
    <source>
        <strain evidence="11">NBRC 12467</strain>
    </source>
</reference>
<name>A0AA37W8N3_9PROT</name>
<comment type="subunit">
    <text evidence="4">Toroid-shaped homodecamer, composed of two pentamers of five dimers.</text>
</comment>
<comment type="subunit">
    <text evidence="8">Homopolymer.</text>
</comment>
<evidence type="ECO:0000256" key="2">
    <source>
        <dbReference type="ARBA" id="ARBA00005080"/>
    </source>
</evidence>
<dbReference type="GO" id="GO:0046654">
    <property type="term" value="P:tetrahydrofolate biosynthetic process"/>
    <property type="evidence" value="ECO:0007669"/>
    <property type="project" value="UniProtKB-UniRule"/>
</dbReference>
<dbReference type="Proteomes" id="UP001156708">
    <property type="component" value="Unassembled WGS sequence"/>
</dbReference>
<dbReference type="InterPro" id="IPR020602">
    <property type="entry name" value="GTP_CycHdrlase_I_dom"/>
</dbReference>
<evidence type="ECO:0000256" key="5">
    <source>
        <dbReference type="ARBA" id="ARBA00022563"/>
    </source>
</evidence>
<dbReference type="Gene3D" id="1.10.286.10">
    <property type="match status" value="1"/>
</dbReference>
<keyword evidence="5 8" id="KW-0554">One-carbon metabolism</keyword>
<dbReference type="EC" id="3.5.4.16" evidence="8"/>
<sequence>MTNLNATIMTAASARLSDSQDSLSSEELRPMGALPLPADAEVRIAGAVREILEALGENPEREGLLDTPRRVAKMYLEVFSGLHQDPRDHLKTQFSADQHHGAVIVKDIRFHSMCEHHLLPVYGKAHVAYLPAGGRLTGLSKIARLVEGFARRPQLQERLTDQIAQGMEDVLAPEAVLVVIEAEHMCMSMRGVRSPGSTTVTSIARGTWLRDSAARMEIMSLLRG</sequence>
<dbReference type="NCBIfam" id="NF006826">
    <property type="entry name" value="PRK09347.1-3"/>
    <property type="match status" value="1"/>
</dbReference>
<comment type="pathway">
    <text evidence="2 8">Cofactor biosynthesis; 7,8-dihydroneopterin triphosphate biosynthesis; 7,8-dihydroneopterin triphosphate from GTP: step 1/1.</text>
</comment>
<keyword evidence="8" id="KW-0862">Zinc</keyword>
<evidence type="ECO:0000259" key="9">
    <source>
        <dbReference type="Pfam" id="PF01227"/>
    </source>
</evidence>
<keyword evidence="7 8" id="KW-0342">GTP-binding</keyword>
<dbReference type="PROSITE" id="PS00860">
    <property type="entry name" value="GTP_CYCLOHYDROL_1_2"/>
    <property type="match status" value="1"/>
</dbReference>
<comment type="caution">
    <text evidence="10">The sequence shown here is derived from an EMBL/GenBank/DDBJ whole genome shotgun (WGS) entry which is preliminary data.</text>
</comment>
<dbReference type="GO" id="GO:0008270">
    <property type="term" value="F:zinc ion binding"/>
    <property type="evidence" value="ECO:0007669"/>
    <property type="project" value="UniProtKB-UniRule"/>
</dbReference>
<dbReference type="NCBIfam" id="TIGR00063">
    <property type="entry name" value="folE"/>
    <property type="match status" value="1"/>
</dbReference>
<dbReference type="GO" id="GO:0006730">
    <property type="term" value="P:one-carbon metabolic process"/>
    <property type="evidence" value="ECO:0007669"/>
    <property type="project" value="UniProtKB-UniRule"/>
</dbReference>
<dbReference type="GO" id="GO:0006729">
    <property type="term" value="P:tetrahydrobiopterin biosynthetic process"/>
    <property type="evidence" value="ECO:0007669"/>
    <property type="project" value="TreeGrafter"/>
</dbReference>
<dbReference type="FunFam" id="1.10.286.10:FF:000001">
    <property type="entry name" value="GTP cyclohydrolase 1"/>
    <property type="match status" value="1"/>
</dbReference>